<sequence length="54" mass="5918">MHKRCERETGSFLSSPSTSWGPAVSERFSMLPSSGTPRFEGGTKSLMESLCVIH</sequence>
<evidence type="ECO:0000313" key="2">
    <source>
        <dbReference type="EMBL" id="MPC35961.1"/>
    </source>
</evidence>
<dbReference type="AlphaFoldDB" id="A0A5B7END1"/>
<evidence type="ECO:0000313" key="3">
    <source>
        <dbReference type="Proteomes" id="UP000324222"/>
    </source>
</evidence>
<name>A0A5B7END1_PORTR</name>
<dbReference type="Proteomes" id="UP000324222">
    <property type="component" value="Unassembled WGS sequence"/>
</dbReference>
<dbReference type="EMBL" id="VSRR010003393">
    <property type="protein sequence ID" value="MPC35961.1"/>
    <property type="molecule type" value="Genomic_DNA"/>
</dbReference>
<protein>
    <submittedName>
        <fullName evidence="2">Uncharacterized protein</fullName>
    </submittedName>
</protein>
<organism evidence="2 3">
    <name type="scientific">Portunus trituberculatus</name>
    <name type="common">Swimming crab</name>
    <name type="synonym">Neptunus trituberculatus</name>
    <dbReference type="NCBI Taxonomy" id="210409"/>
    <lineage>
        <taxon>Eukaryota</taxon>
        <taxon>Metazoa</taxon>
        <taxon>Ecdysozoa</taxon>
        <taxon>Arthropoda</taxon>
        <taxon>Crustacea</taxon>
        <taxon>Multicrustacea</taxon>
        <taxon>Malacostraca</taxon>
        <taxon>Eumalacostraca</taxon>
        <taxon>Eucarida</taxon>
        <taxon>Decapoda</taxon>
        <taxon>Pleocyemata</taxon>
        <taxon>Brachyura</taxon>
        <taxon>Eubrachyura</taxon>
        <taxon>Portunoidea</taxon>
        <taxon>Portunidae</taxon>
        <taxon>Portuninae</taxon>
        <taxon>Portunus</taxon>
    </lineage>
</organism>
<gene>
    <name evidence="2" type="ORF">E2C01_029401</name>
</gene>
<evidence type="ECO:0000256" key="1">
    <source>
        <dbReference type="SAM" id="MobiDB-lite"/>
    </source>
</evidence>
<comment type="caution">
    <text evidence="2">The sequence shown here is derived from an EMBL/GenBank/DDBJ whole genome shotgun (WGS) entry which is preliminary data.</text>
</comment>
<proteinExistence type="predicted"/>
<accession>A0A5B7END1</accession>
<feature type="compositionally biased region" description="Polar residues" evidence="1">
    <location>
        <begin position="11"/>
        <end position="20"/>
    </location>
</feature>
<keyword evidence="3" id="KW-1185">Reference proteome</keyword>
<reference evidence="2 3" key="1">
    <citation type="submission" date="2019-05" db="EMBL/GenBank/DDBJ databases">
        <title>Another draft genome of Portunus trituberculatus and its Hox gene families provides insights of decapod evolution.</title>
        <authorList>
            <person name="Jeong J.-H."/>
            <person name="Song I."/>
            <person name="Kim S."/>
            <person name="Choi T."/>
            <person name="Kim D."/>
            <person name="Ryu S."/>
            <person name="Kim W."/>
        </authorList>
    </citation>
    <scope>NUCLEOTIDE SEQUENCE [LARGE SCALE GENOMIC DNA]</scope>
    <source>
        <tissue evidence="2">Muscle</tissue>
    </source>
</reference>
<feature type="region of interest" description="Disordered" evidence="1">
    <location>
        <begin position="1"/>
        <end position="22"/>
    </location>
</feature>